<comment type="subunit">
    <text evidence="7">Interacts with nop5. Component of box C/D small ribonucleoprotein (sRNP) particles that contain rpl7ae, FlpA and nop5, plus a guide RNA.</text>
</comment>
<name>A0A2A2H6R6_METBR</name>
<dbReference type="PIRSF" id="PIRSF006540">
    <property type="entry name" value="Nop17p"/>
    <property type="match status" value="1"/>
</dbReference>
<feature type="binding site" evidence="7">
    <location>
        <begin position="122"/>
        <end position="123"/>
    </location>
    <ligand>
        <name>S-adenosyl-L-methionine</name>
        <dbReference type="ChEBI" id="CHEBI:59789"/>
    </ligand>
</feature>
<keyword evidence="3 7" id="KW-0489">Methyltransferase</keyword>
<evidence type="ECO:0000256" key="2">
    <source>
        <dbReference type="ARBA" id="ARBA00022552"/>
    </source>
</evidence>
<dbReference type="GO" id="GO:0008649">
    <property type="term" value="F:rRNA methyltransferase activity"/>
    <property type="evidence" value="ECO:0007669"/>
    <property type="project" value="TreeGrafter"/>
</dbReference>
<evidence type="ECO:0000256" key="1">
    <source>
        <dbReference type="ARBA" id="ARBA00010632"/>
    </source>
</evidence>
<dbReference type="SMART" id="SM01206">
    <property type="entry name" value="Fibrillarin"/>
    <property type="match status" value="1"/>
</dbReference>
<dbReference type="NCBIfam" id="NF003277">
    <property type="entry name" value="PRK04266.1-3"/>
    <property type="match status" value="1"/>
</dbReference>
<sequence length="221" mass="25308">MEMTPVFNGIYETDGHIATENLNRGIKVYGERLVEIKDKEYRIWDPRRSKLGAAILNGLETFPFKEDSKVLYLGASAGTTPSHISDISKNGLIYCVEFSPRMMRDLAEVCNQRQNMIPILEDATKPKNYMNIVQKVDIVYSDVAQPKQSELFMDNMRLFLKGDGIGILMIKARSIDVTKSPKKIFKEEESKLKTAGFRVIEKINLEPYEKDHMAFVCELNF</sequence>
<dbReference type="Gene3D" id="3.30.200.20">
    <property type="entry name" value="Phosphorylase Kinase, domain 1"/>
    <property type="match status" value="1"/>
</dbReference>
<evidence type="ECO:0000256" key="7">
    <source>
        <dbReference type="HAMAP-Rule" id="MF_00351"/>
    </source>
</evidence>
<proteinExistence type="inferred from homology"/>
<dbReference type="PROSITE" id="PS00566">
    <property type="entry name" value="FIBRILLARIN"/>
    <property type="match status" value="1"/>
</dbReference>
<dbReference type="SUPFAM" id="SSF53335">
    <property type="entry name" value="S-adenosyl-L-methionine-dependent methyltransferases"/>
    <property type="match status" value="1"/>
</dbReference>
<keyword evidence="2 7" id="KW-0698">rRNA processing</keyword>
<dbReference type="NCBIfam" id="NF003276">
    <property type="entry name" value="PRK04266.1-2"/>
    <property type="match status" value="1"/>
</dbReference>
<dbReference type="OrthoDB" id="6244at2157"/>
<dbReference type="GO" id="GO:1990259">
    <property type="term" value="F:histone H2AQ104 methyltransferase activity"/>
    <property type="evidence" value="ECO:0007669"/>
    <property type="project" value="TreeGrafter"/>
</dbReference>
<dbReference type="EC" id="2.1.1.-" evidence="7"/>
<accession>A0A2A2H6R6</accession>
<keyword evidence="4 7" id="KW-0808">Transferase</keyword>
<dbReference type="GO" id="GO:0003723">
    <property type="term" value="F:RNA binding"/>
    <property type="evidence" value="ECO:0007669"/>
    <property type="project" value="UniProtKB-UniRule"/>
</dbReference>
<keyword evidence="6 7" id="KW-0694">RNA-binding</keyword>
<dbReference type="PANTHER" id="PTHR10335:SF17">
    <property type="entry name" value="FIBRILLARIN"/>
    <property type="match status" value="1"/>
</dbReference>
<organism evidence="8 9">
    <name type="scientific">Methanobacterium bryantii</name>
    <dbReference type="NCBI Taxonomy" id="2161"/>
    <lineage>
        <taxon>Archaea</taxon>
        <taxon>Methanobacteriati</taxon>
        <taxon>Methanobacteriota</taxon>
        <taxon>Methanomada group</taxon>
        <taxon>Methanobacteria</taxon>
        <taxon>Methanobacteriales</taxon>
        <taxon>Methanobacteriaceae</taxon>
        <taxon>Methanobacterium</taxon>
    </lineage>
</organism>
<evidence type="ECO:0000256" key="6">
    <source>
        <dbReference type="ARBA" id="ARBA00022884"/>
    </source>
</evidence>
<feature type="binding site" evidence="7">
    <location>
        <begin position="79"/>
        <end position="80"/>
    </location>
    <ligand>
        <name>S-adenosyl-L-methionine</name>
        <dbReference type="ChEBI" id="CHEBI:59789"/>
    </ligand>
</feature>
<dbReference type="InterPro" id="IPR020813">
    <property type="entry name" value="Fibrillarin_CS"/>
</dbReference>
<dbReference type="PRINTS" id="PR00052">
    <property type="entry name" value="FIBRILLARIN"/>
</dbReference>
<dbReference type="HAMAP" id="MF_00351">
    <property type="entry name" value="RNA_methyltransf_FlpA"/>
    <property type="match status" value="1"/>
</dbReference>
<feature type="binding site" evidence="7">
    <location>
        <begin position="142"/>
        <end position="145"/>
    </location>
    <ligand>
        <name>S-adenosyl-L-methionine</name>
        <dbReference type="ChEBI" id="CHEBI:59789"/>
    </ligand>
</feature>
<gene>
    <name evidence="7" type="primary">flpA</name>
    <name evidence="8" type="ORF">ASJ80_12540</name>
</gene>
<comment type="caution">
    <text evidence="8">The sequence shown here is derived from an EMBL/GenBank/DDBJ whole genome shotgun (WGS) entry which is preliminary data.</text>
</comment>
<evidence type="ECO:0000313" key="9">
    <source>
        <dbReference type="Proteomes" id="UP000217784"/>
    </source>
</evidence>
<dbReference type="RefSeq" id="WP_069584898.1">
    <property type="nucleotide sequence ID" value="NZ_LMVM01000012.1"/>
</dbReference>
<evidence type="ECO:0000256" key="3">
    <source>
        <dbReference type="ARBA" id="ARBA00022603"/>
    </source>
</evidence>
<dbReference type="InterPro" id="IPR029063">
    <property type="entry name" value="SAM-dependent_MTases_sf"/>
</dbReference>
<keyword evidence="5 7" id="KW-0819">tRNA processing</keyword>
<dbReference type="InterPro" id="IPR000692">
    <property type="entry name" value="Fibrillarin"/>
</dbReference>
<dbReference type="AlphaFoldDB" id="A0A2A2H6R6"/>
<dbReference type="GO" id="GO:0008033">
    <property type="term" value="P:tRNA processing"/>
    <property type="evidence" value="ECO:0007669"/>
    <property type="project" value="UniProtKB-UniRule"/>
</dbReference>
<dbReference type="Proteomes" id="UP000217784">
    <property type="component" value="Unassembled WGS sequence"/>
</dbReference>
<comment type="function">
    <text evidence="7">Involved in pre-rRNA and tRNA processing. Utilizes the methyl donor S-adenosyl-L-methionine to catalyze the site-specific 2'-hydroxyl methylation of ribose moieties in rRNA and tRNA. Site specificity is provided by a guide RNA that base pairs with the substrate. Methylation occurs at a characteristic distance from the sequence involved in base pairing with the guide RNA.</text>
</comment>
<keyword evidence="9" id="KW-1185">Reference proteome</keyword>
<dbReference type="GO" id="GO:0000494">
    <property type="term" value="P:box C/D sno(s)RNA 3'-end processing"/>
    <property type="evidence" value="ECO:0007669"/>
    <property type="project" value="TreeGrafter"/>
</dbReference>
<dbReference type="Gene3D" id="3.40.50.150">
    <property type="entry name" value="Vaccinia Virus protein VP39"/>
    <property type="match status" value="1"/>
</dbReference>
<feature type="binding site" evidence="7">
    <location>
        <begin position="97"/>
        <end position="98"/>
    </location>
    <ligand>
        <name>S-adenosyl-L-methionine</name>
        <dbReference type="ChEBI" id="CHEBI:59789"/>
    </ligand>
</feature>
<reference evidence="8 9" key="1">
    <citation type="journal article" date="2017" name="BMC Genomics">
        <title>Genomic analysis of methanogenic archaea reveals a shift towards energy conservation.</title>
        <authorList>
            <person name="Gilmore S.P."/>
            <person name="Henske J.K."/>
            <person name="Sexton J.A."/>
            <person name="Solomon K.V."/>
            <person name="Seppala S."/>
            <person name="Yoo J.I."/>
            <person name="Huyett L.M."/>
            <person name="Pressman A."/>
            <person name="Cogan J.Z."/>
            <person name="Kivenson V."/>
            <person name="Peng X."/>
            <person name="Tan Y."/>
            <person name="Valentine D.L."/>
            <person name="O'Malley M.A."/>
        </authorList>
    </citation>
    <scope>NUCLEOTIDE SEQUENCE [LARGE SCALE GENOMIC DNA]</scope>
    <source>
        <strain evidence="8 9">M.o.H.</strain>
    </source>
</reference>
<dbReference type="PANTHER" id="PTHR10335">
    <property type="entry name" value="RRNA 2-O-METHYLTRANSFERASE FIBRILLARIN"/>
    <property type="match status" value="1"/>
</dbReference>
<evidence type="ECO:0000256" key="5">
    <source>
        <dbReference type="ARBA" id="ARBA00022694"/>
    </source>
</evidence>
<evidence type="ECO:0000256" key="4">
    <source>
        <dbReference type="ARBA" id="ARBA00022679"/>
    </source>
</evidence>
<dbReference type="Pfam" id="PF01269">
    <property type="entry name" value="Fibrillarin"/>
    <property type="match status" value="1"/>
</dbReference>
<comment type="similarity">
    <text evidence="1 7">Belongs to the methyltransferase superfamily. Fibrillarin family.</text>
</comment>
<protein>
    <recommendedName>
        <fullName evidence="7">Fibrillarin-like rRNA/tRNA 2'-O-methyltransferase</fullName>
        <ecNumber evidence="7">2.1.1.-</ecNumber>
    </recommendedName>
</protein>
<dbReference type="EMBL" id="LMVM01000012">
    <property type="protein sequence ID" value="PAV05112.1"/>
    <property type="molecule type" value="Genomic_DNA"/>
</dbReference>
<evidence type="ECO:0000313" key="8">
    <source>
        <dbReference type="EMBL" id="PAV05112.1"/>
    </source>
</evidence>